<dbReference type="AlphaFoldDB" id="A0A1F5EYI9"/>
<feature type="domain" description="4Fe-4S ferredoxin-type" evidence="7">
    <location>
        <begin position="97"/>
        <end position="126"/>
    </location>
</feature>
<sequence length="905" mass="98031">MDYDVLIVGAGIAGMESALTLGDMGYKVLVVEKESSIGGKMVLLSKVFPTLDCASCISTPKMAATAHHPNITLATYSRVEEIVPSGDGRFLARLYHKSTFVDQDACTGCGECAAACTVSISDEFNFGLAPRRAAYIPYPQAVPKKAVIDRRGLSPCTYTCPAGVKAHGYVSLVRAGRYDEAFHLHMEDAPLPGSLSRACYSPCETECSRGGYEGPVPIRAIKRFMVDRYYAAHPEPEYGPPEEMRKEKVAVVGSGPAGLTAAYHLARAGYRVTIFEAEEQAGGMLRYAIPTYRLSKEVLDRDIKNITALGVEIKTGHRVDSPVSLKSKGYDAVFVAVGAGTPNMIGIEGEEFVNVLDCMSFLRQVASGERPEVGRQVVVVGGGNVAMDVARTALRLGAVHVSTVCLEPRGKMPAHSWEVSEAEADGVKVYPSTAINRVVTLENGGLGLECLKVDSIQFNPRGGVAGYTTDESQKTVIPIDMAVLAVLSVGLSPNTTPFAGELVLNPDKTVRVNRRTLQTGDPRIFAGGDAVNGPSMINEAMGQGRRAAFYIARYLRGESLDVPFDTRLPVVESSVVMRRTAGVSRRDPILDPELSTAERVKTFEEFQKTFDEAQARYSANRCLDCGGCSECRECVNVCLADAVDLSRQGRLETLEVGSVIVSTGFDLYDPHRKLTYGYGKHPNVITAMQMDRLLSPTRPFNHVVRPSDGKQPDNIAFVMCTGSRDRQEGTPLCSRVCCMYSLKQAQLIMGALPLADITIYYIDIRAFGKGYDEFYEQARGMGVYFVKGKVGRIESLDEGNLKLFYEDFAGAGGTKTAEHDLVVLSVGLLPNPEALSLFKEGILEMDDFAFVREVEEELDPGRTSVEGVYVAGAASSPRDIPDSILHAGAASALAAAHVERIRKKR</sequence>
<dbReference type="EMBL" id="MFAF01000121">
    <property type="protein sequence ID" value="OGD72452.1"/>
    <property type="molecule type" value="Genomic_DNA"/>
</dbReference>
<organism evidence="8 9">
    <name type="scientific">Candidatus Coatesbacteria bacterium RBG_13_66_14</name>
    <dbReference type="NCBI Taxonomy" id="1817816"/>
    <lineage>
        <taxon>Bacteria</taxon>
        <taxon>Candidatus Coatesiibacteriota</taxon>
    </lineage>
</organism>
<dbReference type="PANTHER" id="PTHR43498">
    <property type="entry name" value="FERREDOXIN:COB-COM HETERODISULFIDE REDUCTASE SUBUNIT A"/>
    <property type="match status" value="1"/>
</dbReference>
<dbReference type="InterPro" id="IPR039650">
    <property type="entry name" value="HdrA-like"/>
</dbReference>
<reference evidence="8 9" key="1">
    <citation type="journal article" date="2016" name="Nat. Commun.">
        <title>Thousands of microbial genomes shed light on interconnected biogeochemical processes in an aquifer system.</title>
        <authorList>
            <person name="Anantharaman K."/>
            <person name="Brown C.T."/>
            <person name="Hug L.A."/>
            <person name="Sharon I."/>
            <person name="Castelle C.J."/>
            <person name="Probst A.J."/>
            <person name="Thomas B.C."/>
            <person name="Singh A."/>
            <person name="Wilkins M.J."/>
            <person name="Karaoz U."/>
            <person name="Brodie E.L."/>
            <person name="Williams K.H."/>
            <person name="Hubbard S.S."/>
            <person name="Banfield J.F."/>
        </authorList>
    </citation>
    <scope>NUCLEOTIDE SEQUENCE [LARGE SCALE GENOMIC DNA]</scope>
</reference>
<dbReference type="InterPro" id="IPR023753">
    <property type="entry name" value="FAD/NAD-binding_dom"/>
</dbReference>
<dbReference type="Proteomes" id="UP000177187">
    <property type="component" value="Unassembled WGS sequence"/>
</dbReference>
<protein>
    <submittedName>
        <fullName evidence="8">Glutamate synthase</fullName>
    </submittedName>
</protein>
<dbReference type="Gene3D" id="3.50.50.60">
    <property type="entry name" value="FAD/NAD(P)-binding domain"/>
    <property type="match status" value="3"/>
</dbReference>
<evidence type="ECO:0000259" key="7">
    <source>
        <dbReference type="PROSITE" id="PS51379"/>
    </source>
</evidence>
<dbReference type="Gene3D" id="3.40.50.720">
    <property type="entry name" value="NAD(P)-binding Rossmann-like Domain"/>
    <property type="match status" value="1"/>
</dbReference>
<evidence type="ECO:0000256" key="3">
    <source>
        <dbReference type="ARBA" id="ARBA00022723"/>
    </source>
</evidence>
<evidence type="ECO:0000256" key="5">
    <source>
        <dbReference type="ARBA" id="ARBA00023004"/>
    </source>
</evidence>
<keyword evidence="3" id="KW-0479">Metal-binding</keyword>
<dbReference type="SUPFAM" id="SSF51905">
    <property type="entry name" value="FAD/NAD(P)-binding domain"/>
    <property type="match status" value="2"/>
</dbReference>
<comment type="caution">
    <text evidence="8">The sequence shown here is derived from an EMBL/GenBank/DDBJ whole genome shotgun (WGS) entry which is preliminary data.</text>
</comment>
<dbReference type="Gene3D" id="1.10.1060.10">
    <property type="entry name" value="Alpha-helical ferredoxin"/>
    <property type="match status" value="1"/>
</dbReference>
<keyword evidence="2" id="KW-0285">Flavoprotein</keyword>
<dbReference type="SUPFAM" id="SSF51971">
    <property type="entry name" value="Nucleotide-binding domain"/>
    <property type="match status" value="1"/>
</dbReference>
<keyword evidence="6" id="KW-0411">Iron-sulfur</keyword>
<evidence type="ECO:0000313" key="8">
    <source>
        <dbReference type="EMBL" id="OGD72452.1"/>
    </source>
</evidence>
<accession>A0A1F5EYI9</accession>
<evidence type="ECO:0000256" key="4">
    <source>
        <dbReference type="ARBA" id="ARBA00023002"/>
    </source>
</evidence>
<dbReference type="PRINTS" id="PR00419">
    <property type="entry name" value="ADXRDTASE"/>
</dbReference>
<keyword evidence="1" id="KW-0004">4Fe-4S</keyword>
<evidence type="ECO:0000256" key="2">
    <source>
        <dbReference type="ARBA" id="ARBA00022630"/>
    </source>
</evidence>
<dbReference type="InterPro" id="IPR009051">
    <property type="entry name" value="Helical_ferredxn"/>
</dbReference>
<dbReference type="Pfam" id="PF07992">
    <property type="entry name" value="Pyr_redox_2"/>
    <property type="match status" value="1"/>
</dbReference>
<keyword evidence="5" id="KW-0408">Iron</keyword>
<evidence type="ECO:0000256" key="6">
    <source>
        <dbReference type="ARBA" id="ARBA00023014"/>
    </source>
</evidence>
<dbReference type="PROSITE" id="PS51379">
    <property type="entry name" value="4FE4S_FER_2"/>
    <property type="match status" value="2"/>
</dbReference>
<dbReference type="GO" id="GO:0051539">
    <property type="term" value="F:4 iron, 4 sulfur cluster binding"/>
    <property type="evidence" value="ECO:0007669"/>
    <property type="project" value="UniProtKB-KW"/>
</dbReference>
<dbReference type="STRING" id="1817816.A2Y64_02910"/>
<dbReference type="InterPro" id="IPR003953">
    <property type="entry name" value="FAD-dep_OxRdtase_2_FAD-bd"/>
</dbReference>
<dbReference type="SUPFAM" id="SSF46548">
    <property type="entry name" value="alpha-helical ferredoxin"/>
    <property type="match status" value="2"/>
</dbReference>
<dbReference type="Pfam" id="PF14691">
    <property type="entry name" value="Fer4_20"/>
    <property type="match status" value="1"/>
</dbReference>
<proteinExistence type="predicted"/>
<dbReference type="GO" id="GO:0046872">
    <property type="term" value="F:metal ion binding"/>
    <property type="evidence" value="ECO:0007669"/>
    <property type="project" value="UniProtKB-KW"/>
</dbReference>
<dbReference type="PANTHER" id="PTHR43498:SF1">
    <property type="entry name" value="COB--COM HETERODISULFIDE REDUCTASE IRON-SULFUR SUBUNIT A"/>
    <property type="match status" value="1"/>
</dbReference>
<evidence type="ECO:0000313" key="9">
    <source>
        <dbReference type="Proteomes" id="UP000177187"/>
    </source>
</evidence>
<dbReference type="Pfam" id="PF00890">
    <property type="entry name" value="FAD_binding_2"/>
    <property type="match status" value="1"/>
</dbReference>
<evidence type="ECO:0000256" key="1">
    <source>
        <dbReference type="ARBA" id="ARBA00022485"/>
    </source>
</evidence>
<keyword evidence="4" id="KW-0560">Oxidoreductase</keyword>
<dbReference type="InterPro" id="IPR036188">
    <property type="entry name" value="FAD/NAD-bd_sf"/>
</dbReference>
<dbReference type="GO" id="GO:0016491">
    <property type="term" value="F:oxidoreductase activity"/>
    <property type="evidence" value="ECO:0007669"/>
    <property type="project" value="UniProtKB-KW"/>
</dbReference>
<feature type="domain" description="4Fe-4S ferredoxin-type" evidence="7">
    <location>
        <begin position="619"/>
        <end position="648"/>
    </location>
</feature>
<gene>
    <name evidence="8" type="ORF">A2Y64_02910</name>
</gene>
<name>A0A1F5EYI9_9BACT</name>
<dbReference type="InterPro" id="IPR028261">
    <property type="entry name" value="DPD_II"/>
</dbReference>
<dbReference type="InterPro" id="IPR017896">
    <property type="entry name" value="4Fe4S_Fe-S-bd"/>
</dbReference>